<comment type="similarity">
    <text evidence="2">Belongs to the UPF0208 family.</text>
</comment>
<evidence type="ECO:0000313" key="10">
    <source>
        <dbReference type="Proteomes" id="UP001333710"/>
    </source>
</evidence>
<dbReference type="RefSeq" id="WP_338292204.1">
    <property type="nucleotide sequence ID" value="NZ_AP027272.1"/>
</dbReference>
<dbReference type="Proteomes" id="UP001333710">
    <property type="component" value="Chromosome"/>
</dbReference>
<evidence type="ECO:0000256" key="7">
    <source>
        <dbReference type="ARBA" id="ARBA00022989"/>
    </source>
</evidence>
<sequence>MAQGIGAVLRDGQDYMKVWPRQKQLFSLFPDGKIVVATEFAIKVMPPAAVVAAASLINIHGAEYAPQAIAIAAFFISLPLQGLMWLGHRSKQNLPPAIRSWYQEIHSKMRQQGCQLQSAKSRPRYKELAQLLKTAFDELDKVFTRQLF</sequence>
<keyword evidence="6" id="KW-0812">Transmembrane</keyword>
<dbReference type="KEGG" id="pmaw:MACH26_16930"/>
<dbReference type="Pfam" id="PF04217">
    <property type="entry name" value="DUF412"/>
    <property type="match status" value="1"/>
</dbReference>
<keyword evidence="8" id="KW-0472">Membrane</keyword>
<protein>
    <recommendedName>
        <fullName evidence="3">UPF0208 membrane protein YfbV</fullName>
    </recommendedName>
</protein>
<evidence type="ECO:0000256" key="8">
    <source>
        <dbReference type="ARBA" id="ARBA00023136"/>
    </source>
</evidence>
<gene>
    <name evidence="9" type="ORF">MACH26_16930</name>
</gene>
<evidence type="ECO:0000313" key="9">
    <source>
        <dbReference type="EMBL" id="BDX06172.1"/>
    </source>
</evidence>
<keyword evidence="5" id="KW-0997">Cell inner membrane</keyword>
<dbReference type="GO" id="GO:0005886">
    <property type="term" value="C:plasma membrane"/>
    <property type="evidence" value="ECO:0007669"/>
    <property type="project" value="UniProtKB-SubCell"/>
</dbReference>
<evidence type="ECO:0000256" key="6">
    <source>
        <dbReference type="ARBA" id="ARBA00022692"/>
    </source>
</evidence>
<evidence type="ECO:0000256" key="5">
    <source>
        <dbReference type="ARBA" id="ARBA00022519"/>
    </source>
</evidence>
<keyword evidence="4" id="KW-1003">Cell membrane</keyword>
<reference evidence="9" key="1">
    <citation type="submission" date="2023-01" db="EMBL/GenBank/DDBJ databases">
        <title>Complete genome sequence of Planctobacterium marinum strain Dej080120_11.</title>
        <authorList>
            <person name="Ueki S."/>
            <person name="Maruyama F."/>
        </authorList>
    </citation>
    <scope>NUCLEOTIDE SEQUENCE</scope>
    <source>
        <strain evidence="9">Dej080120_11</strain>
    </source>
</reference>
<dbReference type="NCBIfam" id="NF002493">
    <property type="entry name" value="PRK01816.1"/>
    <property type="match status" value="1"/>
</dbReference>
<organism evidence="9 10">
    <name type="scientific">Planctobacterium marinum</name>
    <dbReference type="NCBI Taxonomy" id="1631968"/>
    <lineage>
        <taxon>Bacteria</taxon>
        <taxon>Pseudomonadati</taxon>
        <taxon>Pseudomonadota</taxon>
        <taxon>Gammaproteobacteria</taxon>
        <taxon>Alteromonadales</taxon>
        <taxon>Alteromonadaceae</taxon>
        <taxon>Planctobacterium</taxon>
    </lineage>
</organism>
<dbReference type="InterPro" id="IPR007334">
    <property type="entry name" value="UPF0208"/>
</dbReference>
<evidence type="ECO:0000256" key="4">
    <source>
        <dbReference type="ARBA" id="ARBA00022475"/>
    </source>
</evidence>
<accession>A0AA48HMC2</accession>
<name>A0AA48HMC2_9ALTE</name>
<evidence type="ECO:0000256" key="1">
    <source>
        <dbReference type="ARBA" id="ARBA00004429"/>
    </source>
</evidence>
<keyword evidence="10" id="KW-1185">Reference proteome</keyword>
<evidence type="ECO:0000256" key="3">
    <source>
        <dbReference type="ARBA" id="ARBA00018831"/>
    </source>
</evidence>
<dbReference type="EMBL" id="AP027272">
    <property type="protein sequence ID" value="BDX06172.1"/>
    <property type="molecule type" value="Genomic_DNA"/>
</dbReference>
<keyword evidence="7" id="KW-1133">Transmembrane helix</keyword>
<proteinExistence type="inferred from homology"/>
<comment type="subcellular location">
    <subcellularLocation>
        <location evidence="1">Cell inner membrane</location>
        <topology evidence="1">Multi-pass membrane protein</topology>
    </subcellularLocation>
</comment>
<evidence type="ECO:0000256" key="2">
    <source>
        <dbReference type="ARBA" id="ARBA00009474"/>
    </source>
</evidence>
<dbReference type="AlphaFoldDB" id="A0AA48HMC2"/>